<keyword evidence="2" id="KW-0547">Nucleotide-binding</keyword>
<dbReference type="GO" id="GO:0005524">
    <property type="term" value="F:ATP binding"/>
    <property type="evidence" value="ECO:0007669"/>
    <property type="project" value="InterPro"/>
</dbReference>
<dbReference type="InterPro" id="IPR006259">
    <property type="entry name" value="Adenyl_kin_sub"/>
</dbReference>
<evidence type="ECO:0000256" key="2">
    <source>
        <dbReference type="ARBA" id="ARBA00022741"/>
    </source>
</evidence>
<accession>A0A1Y2B5Y1</accession>
<dbReference type="GO" id="GO:0004017">
    <property type="term" value="F:AMP kinase activity"/>
    <property type="evidence" value="ECO:0007669"/>
    <property type="project" value="InterPro"/>
</dbReference>
<dbReference type="SUPFAM" id="SSF52540">
    <property type="entry name" value="P-loop containing nucleoside triphosphate hydrolases"/>
    <property type="match status" value="1"/>
</dbReference>
<evidence type="ECO:0000256" key="3">
    <source>
        <dbReference type="ARBA" id="ARBA00022777"/>
    </source>
</evidence>
<evidence type="ECO:0000259" key="5">
    <source>
        <dbReference type="Pfam" id="PF05191"/>
    </source>
</evidence>
<dbReference type="InterPro" id="IPR007862">
    <property type="entry name" value="Adenylate_kinase_lid-dom"/>
</dbReference>
<dbReference type="CDD" id="cd01428">
    <property type="entry name" value="ADK"/>
    <property type="match status" value="1"/>
</dbReference>
<sequence>MAKVAANTGSFDTSILINTLAFTSKSNASFTFPGTLAKRFSQHFDTYILSSGDLLRKHVHQETTIGKHVKSILASGSLVSDSIVQEILHSEFKQTKGKNLLLDGFPRTVSQAQWLCTALKDAGRGTDAVVNLAVPQEVILQRIEDRWIHAPSGRTYNLSFNPPKVAGRDDVTGEVLTKRADDDLETFKSRIQTFNQTTTPILEYYRNKGLLNSFVGKTSDELFPQIHSSLKPLFKK</sequence>
<dbReference type="STRING" id="329046.A0A1Y2B5Y1"/>
<gene>
    <name evidence="6" type="ORF">BCR33DRAFT_759431</name>
</gene>
<evidence type="ECO:0000256" key="1">
    <source>
        <dbReference type="ARBA" id="ARBA00022679"/>
    </source>
</evidence>
<evidence type="ECO:0000313" key="7">
    <source>
        <dbReference type="Proteomes" id="UP000193642"/>
    </source>
</evidence>
<comment type="caution">
    <text evidence="6">The sequence shown here is derived from an EMBL/GenBank/DDBJ whole genome shotgun (WGS) entry which is preliminary data.</text>
</comment>
<comment type="similarity">
    <text evidence="4">Belongs to the adenylate kinase family.</text>
</comment>
<dbReference type="Pfam" id="PF05191">
    <property type="entry name" value="ADK_lid"/>
    <property type="match status" value="1"/>
</dbReference>
<dbReference type="OrthoDB" id="439792at2759"/>
<evidence type="ECO:0000256" key="4">
    <source>
        <dbReference type="RuleBase" id="RU003330"/>
    </source>
</evidence>
<dbReference type="GO" id="GO:0005759">
    <property type="term" value="C:mitochondrial matrix"/>
    <property type="evidence" value="ECO:0007669"/>
    <property type="project" value="EnsemblFungi"/>
</dbReference>
<dbReference type="PANTHER" id="PTHR23359">
    <property type="entry name" value="NUCLEOTIDE KINASE"/>
    <property type="match status" value="1"/>
</dbReference>
<dbReference type="InterPro" id="IPR000850">
    <property type="entry name" value="Adenylat/UMP-CMP_kin"/>
</dbReference>
<dbReference type="HAMAP" id="MF_00235">
    <property type="entry name" value="Adenylate_kinase_Adk"/>
    <property type="match status" value="1"/>
</dbReference>
<dbReference type="Proteomes" id="UP000193642">
    <property type="component" value="Unassembled WGS sequence"/>
</dbReference>
<organism evidence="6 7">
    <name type="scientific">Rhizoclosmatium globosum</name>
    <dbReference type="NCBI Taxonomy" id="329046"/>
    <lineage>
        <taxon>Eukaryota</taxon>
        <taxon>Fungi</taxon>
        <taxon>Fungi incertae sedis</taxon>
        <taxon>Chytridiomycota</taxon>
        <taxon>Chytridiomycota incertae sedis</taxon>
        <taxon>Chytridiomycetes</taxon>
        <taxon>Chytridiales</taxon>
        <taxon>Chytriomycetaceae</taxon>
        <taxon>Rhizoclosmatium</taxon>
    </lineage>
</organism>
<dbReference type="NCBIfam" id="TIGR01351">
    <property type="entry name" value="adk"/>
    <property type="match status" value="1"/>
</dbReference>
<dbReference type="AlphaFoldDB" id="A0A1Y2B5Y1"/>
<dbReference type="GO" id="GO:0005743">
    <property type="term" value="C:mitochondrial inner membrane"/>
    <property type="evidence" value="ECO:0007669"/>
    <property type="project" value="EnsemblFungi"/>
</dbReference>
<dbReference type="Pfam" id="PF00406">
    <property type="entry name" value="ADK"/>
    <property type="match status" value="1"/>
</dbReference>
<dbReference type="PROSITE" id="PS00113">
    <property type="entry name" value="ADENYLATE_KINASE"/>
    <property type="match status" value="1"/>
</dbReference>
<feature type="domain" description="Adenylate kinase active site lid" evidence="5">
    <location>
        <begin position="146"/>
        <end position="181"/>
    </location>
</feature>
<dbReference type="EMBL" id="MCGO01000085">
    <property type="protein sequence ID" value="ORY29887.1"/>
    <property type="molecule type" value="Genomic_DNA"/>
</dbReference>
<dbReference type="GO" id="GO:0046899">
    <property type="term" value="F:nucleoside triphosphate adenylate kinase activity"/>
    <property type="evidence" value="ECO:0007669"/>
    <property type="project" value="EnsemblFungi"/>
</dbReference>
<keyword evidence="3 4" id="KW-0418">Kinase</keyword>
<evidence type="ECO:0000313" key="6">
    <source>
        <dbReference type="EMBL" id="ORY29887.1"/>
    </source>
</evidence>
<dbReference type="InterPro" id="IPR027417">
    <property type="entry name" value="P-loop_NTPase"/>
</dbReference>
<protein>
    <submittedName>
        <fullName evidence="6">ADK-domain-containing protein</fullName>
    </submittedName>
</protein>
<dbReference type="InterPro" id="IPR033690">
    <property type="entry name" value="Adenylat_kinase_CS"/>
</dbReference>
<keyword evidence="1 4" id="KW-0808">Transferase</keyword>
<reference evidence="6 7" key="1">
    <citation type="submission" date="2016-07" db="EMBL/GenBank/DDBJ databases">
        <title>Pervasive Adenine N6-methylation of Active Genes in Fungi.</title>
        <authorList>
            <consortium name="DOE Joint Genome Institute"/>
            <person name="Mondo S.J."/>
            <person name="Dannebaum R.O."/>
            <person name="Kuo R.C."/>
            <person name="Labutti K."/>
            <person name="Haridas S."/>
            <person name="Kuo A."/>
            <person name="Salamov A."/>
            <person name="Ahrendt S.R."/>
            <person name="Lipzen A."/>
            <person name="Sullivan W."/>
            <person name="Andreopoulos W.B."/>
            <person name="Clum A."/>
            <person name="Lindquist E."/>
            <person name="Daum C."/>
            <person name="Ramamoorthy G.K."/>
            <person name="Gryganskyi A."/>
            <person name="Culley D."/>
            <person name="Magnuson J.K."/>
            <person name="James T.Y."/>
            <person name="O'Malley M.A."/>
            <person name="Stajich J.E."/>
            <person name="Spatafora J.W."/>
            <person name="Visel A."/>
            <person name="Grigoriev I.V."/>
        </authorList>
    </citation>
    <scope>NUCLEOTIDE SEQUENCE [LARGE SCALE GENOMIC DNA]</scope>
    <source>
        <strain evidence="6 7">JEL800</strain>
    </source>
</reference>
<proteinExistence type="inferred from homology"/>
<dbReference type="PRINTS" id="PR00094">
    <property type="entry name" value="ADENYLTKNASE"/>
</dbReference>
<keyword evidence="7" id="KW-1185">Reference proteome</keyword>
<dbReference type="Gene3D" id="3.40.50.300">
    <property type="entry name" value="P-loop containing nucleotide triphosphate hydrolases"/>
    <property type="match status" value="1"/>
</dbReference>
<name>A0A1Y2B5Y1_9FUNG</name>